<feature type="domain" description="HipA-like kinase" evidence="1">
    <location>
        <begin position="38"/>
        <end position="167"/>
    </location>
</feature>
<dbReference type="EMBL" id="JBEPMU010000006">
    <property type="protein sequence ID" value="MET3653976.1"/>
    <property type="molecule type" value="Genomic_DNA"/>
</dbReference>
<keyword evidence="3" id="KW-1185">Reference proteome</keyword>
<evidence type="ECO:0000313" key="2">
    <source>
        <dbReference type="EMBL" id="MET3653976.1"/>
    </source>
</evidence>
<evidence type="ECO:0000313" key="3">
    <source>
        <dbReference type="Proteomes" id="UP001549184"/>
    </source>
</evidence>
<dbReference type="Pfam" id="PF20613">
    <property type="entry name" value="HipA_2"/>
    <property type="match status" value="1"/>
</dbReference>
<dbReference type="RefSeq" id="WP_354015352.1">
    <property type="nucleotide sequence ID" value="NZ_JBEPMU010000006.1"/>
</dbReference>
<proteinExistence type="predicted"/>
<accession>A0ABV2JYR7</accession>
<protein>
    <recommendedName>
        <fullName evidence="1">HipA-like kinase domain-containing protein</fullName>
    </recommendedName>
</protein>
<comment type="caution">
    <text evidence="2">The sequence shown here is derived from an EMBL/GenBank/DDBJ whole genome shotgun (WGS) entry which is preliminary data.</text>
</comment>
<organism evidence="2 3">
    <name type="scientific">Dyella japonica</name>
    <dbReference type="NCBI Taxonomy" id="231455"/>
    <lineage>
        <taxon>Bacteria</taxon>
        <taxon>Pseudomonadati</taxon>
        <taxon>Pseudomonadota</taxon>
        <taxon>Gammaproteobacteria</taxon>
        <taxon>Lysobacterales</taxon>
        <taxon>Rhodanobacteraceae</taxon>
        <taxon>Dyella</taxon>
    </lineage>
</organism>
<gene>
    <name evidence="2" type="ORF">ABIC75_003714</name>
</gene>
<sequence>MNEATMVGYIGTLESGRTKPILIEAVRADGAHVQLVAKLTGRQLDKGALTRELVAANLARRLGLETPTPYLLHLPDNYREMSLPSDVEAAIEGGYFPTFATEYLPKLIAFVPDRKLHEMHLQKAAEIFTFDALVVNRDRSEHGNVNCLTDSNRFVLIDHETALDAQLIGSSIYIEPWKPAALGPMRSIVKHIFYDSLSGEGVDFTPIRKKWMQISLADVDAILHDVPVGWRGAERGDAAIRQYLSDLLSNMSAALDTVEEFLQWSP</sequence>
<dbReference type="InterPro" id="IPR046748">
    <property type="entry name" value="HipA_2"/>
</dbReference>
<dbReference type="Proteomes" id="UP001549184">
    <property type="component" value="Unassembled WGS sequence"/>
</dbReference>
<evidence type="ECO:0000259" key="1">
    <source>
        <dbReference type="Pfam" id="PF20613"/>
    </source>
</evidence>
<reference evidence="2 3" key="1">
    <citation type="submission" date="2024-06" db="EMBL/GenBank/DDBJ databases">
        <title>Sorghum-associated microbial communities from plants grown in Nebraska, USA.</title>
        <authorList>
            <person name="Schachtman D."/>
        </authorList>
    </citation>
    <scope>NUCLEOTIDE SEQUENCE [LARGE SCALE GENOMIC DNA]</scope>
    <source>
        <strain evidence="2 3">1073</strain>
    </source>
</reference>
<name>A0ABV2JYR7_9GAMM</name>